<feature type="compositionally biased region" description="Polar residues" evidence="1">
    <location>
        <begin position="43"/>
        <end position="65"/>
    </location>
</feature>
<dbReference type="AlphaFoldDB" id="A0A316H4G1"/>
<reference evidence="3 4" key="1">
    <citation type="submission" date="2018-05" db="EMBL/GenBank/DDBJ databases">
        <title>Genomic Encyclopedia of Archaeal and Bacterial Type Strains, Phase II (KMG-II): from individual species to whole genera.</title>
        <authorList>
            <person name="Goeker M."/>
        </authorList>
    </citation>
    <scope>NUCLEOTIDE SEQUENCE [LARGE SCALE GENOMIC DNA]</scope>
    <source>
        <strain evidence="3 4">DSM 19975</strain>
    </source>
</reference>
<organism evidence="3 4">
    <name type="scientific">Mucilaginibacter oryzae</name>
    <dbReference type="NCBI Taxonomy" id="468058"/>
    <lineage>
        <taxon>Bacteria</taxon>
        <taxon>Pseudomonadati</taxon>
        <taxon>Bacteroidota</taxon>
        <taxon>Sphingobacteriia</taxon>
        <taxon>Sphingobacteriales</taxon>
        <taxon>Sphingobacteriaceae</taxon>
        <taxon>Mucilaginibacter</taxon>
    </lineage>
</organism>
<evidence type="ECO:0000313" key="4">
    <source>
        <dbReference type="Proteomes" id="UP000245678"/>
    </source>
</evidence>
<gene>
    <name evidence="3" type="ORF">LX99_03693</name>
</gene>
<feature type="compositionally biased region" description="Basic and acidic residues" evidence="1">
    <location>
        <begin position="20"/>
        <end position="30"/>
    </location>
</feature>
<accession>A0A316H4G1</accession>
<feature type="region of interest" description="Disordered" evidence="1">
    <location>
        <begin position="20"/>
        <end position="76"/>
    </location>
</feature>
<feature type="signal peptide" evidence="2">
    <location>
        <begin position="1"/>
        <end position="17"/>
    </location>
</feature>
<dbReference type="EMBL" id="QGHA01000007">
    <property type="protein sequence ID" value="PWK75959.1"/>
    <property type="molecule type" value="Genomic_DNA"/>
</dbReference>
<evidence type="ECO:0000256" key="2">
    <source>
        <dbReference type="SAM" id="SignalP"/>
    </source>
</evidence>
<dbReference type="PROSITE" id="PS51257">
    <property type="entry name" value="PROKAR_LIPOPROTEIN"/>
    <property type="match status" value="1"/>
</dbReference>
<evidence type="ECO:0000256" key="1">
    <source>
        <dbReference type="SAM" id="MobiDB-lite"/>
    </source>
</evidence>
<evidence type="ECO:0000313" key="3">
    <source>
        <dbReference type="EMBL" id="PWK75959.1"/>
    </source>
</evidence>
<proteinExistence type="predicted"/>
<feature type="chain" id="PRO_5016288896" evidence="2">
    <location>
        <begin position="18"/>
        <end position="76"/>
    </location>
</feature>
<name>A0A316H4G1_9SPHI</name>
<keyword evidence="4" id="KW-1185">Reference proteome</keyword>
<protein>
    <submittedName>
        <fullName evidence="3">Uncharacterized protein</fullName>
    </submittedName>
</protein>
<sequence>MKKLLILFCAISLTAAACHSNDKKTNRESDTSAAKGSGGPADTTKSSAPGNSAVTPNSSDTTSLHGDTDSAVHPVH</sequence>
<keyword evidence="2" id="KW-0732">Signal</keyword>
<comment type="caution">
    <text evidence="3">The sequence shown here is derived from an EMBL/GenBank/DDBJ whole genome shotgun (WGS) entry which is preliminary data.</text>
</comment>
<dbReference type="Proteomes" id="UP000245678">
    <property type="component" value="Unassembled WGS sequence"/>
</dbReference>
<dbReference type="RefSeq" id="WP_109609172.1">
    <property type="nucleotide sequence ID" value="NZ_QGHA01000007.1"/>
</dbReference>